<dbReference type="AlphaFoldDB" id="A0A014MGX9"/>
<evidence type="ECO:0000256" key="1">
    <source>
        <dbReference type="SAM" id="Phobius"/>
    </source>
</evidence>
<dbReference type="STRING" id="1188239.MOVI_6940"/>
<evidence type="ECO:0000313" key="2">
    <source>
        <dbReference type="EMBL" id="EXU60820.1"/>
    </source>
</evidence>
<keyword evidence="1" id="KW-0812">Transmembrane</keyword>
<evidence type="ECO:0000313" key="3">
    <source>
        <dbReference type="Proteomes" id="UP000020977"/>
    </source>
</evidence>
<dbReference type="RefSeq" id="WP_044284510.1">
    <property type="nucleotide sequence ID" value="NZ_JFAD01000037.1"/>
</dbReference>
<gene>
    <name evidence="2" type="ORF">MOVI_6940</name>
</gene>
<organism evidence="2 3">
    <name type="scientific">Mesomycoplasma ovipneumoniae 14811</name>
    <dbReference type="NCBI Taxonomy" id="1188239"/>
    <lineage>
        <taxon>Bacteria</taxon>
        <taxon>Bacillati</taxon>
        <taxon>Mycoplasmatota</taxon>
        <taxon>Mycoplasmoidales</taxon>
        <taxon>Metamycoplasmataceae</taxon>
        <taxon>Mesomycoplasma</taxon>
    </lineage>
</organism>
<dbReference type="PATRIC" id="fig|1188239.3.peg.1644"/>
<proteinExistence type="predicted"/>
<feature type="transmembrane region" description="Helical" evidence="1">
    <location>
        <begin position="27"/>
        <end position="55"/>
    </location>
</feature>
<dbReference type="Proteomes" id="UP000020977">
    <property type="component" value="Unassembled WGS sequence"/>
</dbReference>
<reference evidence="2 3" key="1">
    <citation type="submission" date="2014-03" db="EMBL/GenBank/DDBJ databases">
        <title>Genome sequence of Mycoplasma ovipneumoniae strain 14811.</title>
        <authorList>
            <person name="Sirand-Pugnet P."/>
            <person name="Breton M."/>
            <person name="Dordet-Frisoni E."/>
            <person name="Baranowski E."/>
            <person name="Barre A."/>
            <person name="Couture C."/>
            <person name="Dupuy V."/>
            <person name="Gaurivaud P."/>
            <person name="Jacob D."/>
            <person name="Lemaitre C."/>
            <person name="Manso-Silvan L."/>
            <person name="Nikolski M."/>
            <person name="Nouvel L.-X."/>
            <person name="Poumarat F."/>
            <person name="Tardy F."/>
            <person name="Thebault P."/>
            <person name="Theil S."/>
            <person name="Citti C."/>
            <person name="Thiaucourt F."/>
            <person name="Blanchard A."/>
        </authorList>
    </citation>
    <scope>NUCLEOTIDE SEQUENCE [LARGE SCALE GENOMIC DNA]</scope>
    <source>
        <strain evidence="2 3">14811</strain>
    </source>
</reference>
<keyword evidence="1" id="KW-1133">Transmembrane helix</keyword>
<protein>
    <submittedName>
        <fullName evidence="2">Uncharacterized protein</fullName>
    </submittedName>
</protein>
<keyword evidence="1" id="KW-0472">Membrane</keyword>
<sequence length="166" mass="19805">MNKNEAVEQLIKFIQTKQARLKRNQKIAYYGANAVKWITFFANIIVISLAIWVIITEINRYQLIESENKSVFNDLGLTIVLASFICLTFFINLFLAVFREVMKFKEYKKAQRELSYLYFQIQNDPNYSFEKFEQDYQSISDFYFQKKDVSKIKILKKIVFGGKKWL</sequence>
<comment type="caution">
    <text evidence="2">The sequence shown here is derived from an EMBL/GenBank/DDBJ whole genome shotgun (WGS) entry which is preliminary data.</text>
</comment>
<dbReference type="EMBL" id="JFAD01000037">
    <property type="protein sequence ID" value="EXU60820.1"/>
    <property type="molecule type" value="Genomic_DNA"/>
</dbReference>
<feature type="transmembrane region" description="Helical" evidence="1">
    <location>
        <begin position="75"/>
        <end position="98"/>
    </location>
</feature>
<name>A0A014MGX9_9BACT</name>
<dbReference type="eggNOG" id="ENOG5030MPZ">
    <property type="taxonomic scope" value="Bacteria"/>
</dbReference>
<accession>A0A014MGX9</accession>